<evidence type="ECO:0000256" key="2">
    <source>
        <dbReference type="ARBA" id="ARBA00022840"/>
    </source>
</evidence>
<keyword evidence="4" id="KW-0969">Cilium</keyword>
<dbReference type="Pfam" id="PF13614">
    <property type="entry name" value="AAA_31"/>
    <property type="match status" value="1"/>
</dbReference>
<dbReference type="PANTHER" id="PTHR43384:SF4">
    <property type="entry name" value="CELLULOSE BIOSYNTHESIS PROTEIN BCSQ-RELATED"/>
    <property type="match status" value="1"/>
</dbReference>
<evidence type="ECO:0000256" key="1">
    <source>
        <dbReference type="ARBA" id="ARBA00022741"/>
    </source>
</evidence>
<dbReference type="GO" id="GO:0005524">
    <property type="term" value="F:ATP binding"/>
    <property type="evidence" value="ECO:0007669"/>
    <property type="project" value="UniProtKB-KW"/>
</dbReference>
<evidence type="ECO:0000313" key="5">
    <source>
        <dbReference type="Proteomes" id="UP000280881"/>
    </source>
</evidence>
<dbReference type="OrthoDB" id="9816297at2"/>
<keyword evidence="4" id="KW-0282">Flagellum</keyword>
<gene>
    <name evidence="4" type="ORF">C7457_0107</name>
</gene>
<reference evidence="4 5" key="1">
    <citation type="submission" date="2018-10" db="EMBL/GenBank/DDBJ databases">
        <title>Genomic Encyclopedia of Type Strains, Phase IV (KMG-IV): sequencing the most valuable type-strain genomes for metagenomic binning, comparative biology and taxonomic classification.</title>
        <authorList>
            <person name="Goeker M."/>
        </authorList>
    </citation>
    <scope>NUCLEOTIDE SEQUENCE [LARGE SCALE GENOMIC DNA]</scope>
    <source>
        <strain evidence="4 5">DSM 15521</strain>
    </source>
</reference>
<keyword evidence="4" id="KW-0966">Cell projection</keyword>
<keyword evidence="2" id="KW-0067">ATP-binding</keyword>
<sequence>MENQVESLVKLIKQREKEARAKVLSFVSGKGGVGKTGIVTSLAYVLANTFNKRVLLLDCDVALGNVHVLLGLSPDKNLKNVLKGVPIEKVIQNVYNFDVVLGFSGIDGIDELESLETANLLLQIERVVENYDYILLDNSAGLNRYTIGFSRAAASTYVVTTPEPTALTDAYAFIKSLYKLYSYSNFKVIVNMAKSRREGFDTYERLQHSINRFLGIDVTLAGIVPYTNRYREALRKRVPFVELYPSDSYSVEIKRIAQLETGQLLKEEESFVEKLVKFFFKGE</sequence>
<feature type="domain" description="AAA" evidence="3">
    <location>
        <begin position="22"/>
        <end position="185"/>
    </location>
</feature>
<dbReference type="GO" id="GO:0005829">
    <property type="term" value="C:cytosol"/>
    <property type="evidence" value="ECO:0007669"/>
    <property type="project" value="TreeGrafter"/>
</dbReference>
<accession>A0A420W7H0</accession>
<dbReference type="AlphaFoldDB" id="A0A420W7H0"/>
<evidence type="ECO:0000259" key="3">
    <source>
        <dbReference type="Pfam" id="PF13614"/>
    </source>
</evidence>
<organism evidence="4 5">
    <name type="scientific">Thermovibrio guaymasensis</name>
    <dbReference type="NCBI Taxonomy" id="240167"/>
    <lineage>
        <taxon>Bacteria</taxon>
        <taxon>Pseudomonadati</taxon>
        <taxon>Aquificota</taxon>
        <taxon>Aquificia</taxon>
        <taxon>Desulfurobacteriales</taxon>
        <taxon>Desulfurobacteriaceae</taxon>
        <taxon>Thermovibrio</taxon>
    </lineage>
</organism>
<dbReference type="PANTHER" id="PTHR43384">
    <property type="entry name" value="SEPTUM SITE-DETERMINING PROTEIN MIND HOMOLOG, CHLOROPLASTIC-RELATED"/>
    <property type="match status" value="1"/>
</dbReference>
<keyword evidence="1" id="KW-0547">Nucleotide-binding</keyword>
<protein>
    <submittedName>
        <fullName evidence="4">Flagellar biosynthesis protein FlhG</fullName>
    </submittedName>
</protein>
<dbReference type="InterPro" id="IPR025501">
    <property type="entry name" value="MinD_FleN"/>
</dbReference>
<comment type="caution">
    <text evidence="4">The sequence shown here is derived from an EMBL/GenBank/DDBJ whole genome shotgun (WGS) entry which is preliminary data.</text>
</comment>
<dbReference type="InterPro" id="IPR050625">
    <property type="entry name" value="ParA/MinD_ATPase"/>
</dbReference>
<keyword evidence="5" id="KW-1185">Reference proteome</keyword>
<dbReference type="EMBL" id="RBIE01000001">
    <property type="protein sequence ID" value="RKQ63244.1"/>
    <property type="molecule type" value="Genomic_DNA"/>
</dbReference>
<evidence type="ECO:0000313" key="4">
    <source>
        <dbReference type="EMBL" id="RKQ63244.1"/>
    </source>
</evidence>
<dbReference type="SUPFAM" id="SSF52540">
    <property type="entry name" value="P-loop containing nucleoside triphosphate hydrolases"/>
    <property type="match status" value="1"/>
</dbReference>
<dbReference type="Gene3D" id="3.40.50.300">
    <property type="entry name" value="P-loop containing nucleotide triphosphate hydrolases"/>
    <property type="match status" value="1"/>
</dbReference>
<dbReference type="InterPro" id="IPR027417">
    <property type="entry name" value="P-loop_NTPase"/>
</dbReference>
<dbReference type="Proteomes" id="UP000280881">
    <property type="component" value="Unassembled WGS sequence"/>
</dbReference>
<dbReference type="InterPro" id="IPR025669">
    <property type="entry name" value="AAA_dom"/>
</dbReference>
<dbReference type="RefSeq" id="WP_121169450.1">
    <property type="nucleotide sequence ID" value="NZ_RBIE01000001.1"/>
</dbReference>
<proteinExistence type="predicted"/>
<dbReference type="GO" id="GO:0051782">
    <property type="term" value="P:negative regulation of cell division"/>
    <property type="evidence" value="ECO:0007669"/>
    <property type="project" value="TreeGrafter"/>
</dbReference>
<dbReference type="GO" id="GO:0016887">
    <property type="term" value="F:ATP hydrolysis activity"/>
    <property type="evidence" value="ECO:0007669"/>
    <property type="project" value="TreeGrafter"/>
</dbReference>
<dbReference type="PIRSF" id="PIRSF003092">
    <property type="entry name" value="MinD"/>
    <property type="match status" value="1"/>
</dbReference>
<name>A0A420W7H0_9BACT</name>
<dbReference type="GO" id="GO:0009898">
    <property type="term" value="C:cytoplasmic side of plasma membrane"/>
    <property type="evidence" value="ECO:0007669"/>
    <property type="project" value="TreeGrafter"/>
</dbReference>